<dbReference type="PROSITE" id="PS51712">
    <property type="entry name" value="G_ENGA"/>
    <property type="match status" value="2"/>
</dbReference>
<feature type="domain" description="EngA-type G" evidence="11">
    <location>
        <begin position="4"/>
        <end position="169"/>
    </location>
</feature>
<keyword evidence="13" id="KW-1185">Reference proteome</keyword>
<evidence type="ECO:0000256" key="3">
    <source>
        <dbReference type="ARBA" id="ARBA00022517"/>
    </source>
</evidence>
<comment type="subunit">
    <text evidence="8">Associates with the 50S ribosomal subunit.</text>
</comment>
<dbReference type="Proteomes" id="UP001600943">
    <property type="component" value="Unassembled WGS sequence"/>
</dbReference>
<evidence type="ECO:0000256" key="1">
    <source>
        <dbReference type="ARBA" id="ARBA00008279"/>
    </source>
</evidence>
<comment type="caution">
    <text evidence="12">The sequence shown here is derived from an EMBL/GenBank/DDBJ whole genome shotgun (WGS) entry which is preliminary data.</text>
</comment>
<dbReference type="HAMAP" id="MF_00195">
    <property type="entry name" value="GTPase_Der"/>
    <property type="match status" value="1"/>
</dbReference>
<feature type="binding site" evidence="8">
    <location>
        <begin position="120"/>
        <end position="123"/>
    </location>
    <ligand>
        <name>GTP</name>
        <dbReference type="ChEBI" id="CHEBI:37565"/>
        <label>1</label>
    </ligand>
</feature>
<evidence type="ECO:0000256" key="6">
    <source>
        <dbReference type="ARBA" id="ARBA00023134"/>
    </source>
</evidence>
<organism evidence="12 13">
    <name type="scientific">Blautia hominis</name>
    <dbReference type="NCBI Taxonomy" id="2025493"/>
    <lineage>
        <taxon>Bacteria</taxon>
        <taxon>Bacillati</taxon>
        <taxon>Bacillota</taxon>
        <taxon>Clostridia</taxon>
        <taxon>Lachnospirales</taxon>
        <taxon>Lachnospiraceae</taxon>
        <taxon>Blautia</taxon>
    </lineage>
</organism>
<dbReference type="CDD" id="cd01894">
    <property type="entry name" value="EngA1"/>
    <property type="match status" value="1"/>
</dbReference>
<dbReference type="SMART" id="SM00382">
    <property type="entry name" value="AAA"/>
    <property type="match status" value="2"/>
</dbReference>
<dbReference type="InterPro" id="IPR016484">
    <property type="entry name" value="GTPase_Der"/>
</dbReference>
<evidence type="ECO:0000256" key="5">
    <source>
        <dbReference type="ARBA" id="ARBA00022741"/>
    </source>
</evidence>
<dbReference type="Gene3D" id="3.30.300.20">
    <property type="match status" value="1"/>
</dbReference>
<dbReference type="PRINTS" id="PR00326">
    <property type="entry name" value="GTP1OBG"/>
</dbReference>
<feature type="binding site" evidence="8">
    <location>
        <begin position="296"/>
        <end position="299"/>
    </location>
    <ligand>
        <name>GTP</name>
        <dbReference type="ChEBI" id="CHEBI:37565"/>
        <label>2</label>
    </ligand>
</feature>
<keyword evidence="4 10" id="KW-0677">Repeat</keyword>
<feature type="binding site" evidence="8">
    <location>
        <begin position="57"/>
        <end position="61"/>
    </location>
    <ligand>
        <name>GTP</name>
        <dbReference type="ChEBI" id="CHEBI:37565"/>
        <label>1</label>
    </ligand>
</feature>
<evidence type="ECO:0000256" key="4">
    <source>
        <dbReference type="ARBA" id="ARBA00022737"/>
    </source>
</evidence>
<dbReference type="NCBIfam" id="TIGR03594">
    <property type="entry name" value="GTPase_EngA"/>
    <property type="match status" value="1"/>
</dbReference>
<dbReference type="NCBIfam" id="TIGR00231">
    <property type="entry name" value="small_GTP"/>
    <property type="match status" value="2"/>
</dbReference>
<dbReference type="InterPro" id="IPR015946">
    <property type="entry name" value="KH_dom-like_a/b"/>
</dbReference>
<comment type="function">
    <text evidence="8 10">GTPase that plays an essential role in the late steps of ribosome biogenesis.</text>
</comment>
<reference evidence="12 13" key="1">
    <citation type="submission" date="2024-04" db="EMBL/GenBank/DDBJ databases">
        <title>Defined microbial consortia suppress multidrug-resistant proinflammatory Enterobacteriaceae via ecological control.</title>
        <authorList>
            <person name="Furuichi M."/>
            <person name="Kawaguchi T."/>
            <person name="Pust M."/>
            <person name="Yasuma K."/>
            <person name="Plichta D."/>
            <person name="Hasegawa N."/>
            <person name="Ohya T."/>
            <person name="Bhattarai S."/>
            <person name="Sasajima S."/>
            <person name="Aoto Y."/>
            <person name="Tuganbaev T."/>
            <person name="Yaginuma M."/>
            <person name="Ueda M."/>
            <person name="Okahashi N."/>
            <person name="Amafuji K."/>
            <person name="Kiridooshi Y."/>
            <person name="Sugita K."/>
            <person name="Strazar M."/>
            <person name="Skelly A."/>
            <person name="Suda W."/>
            <person name="Hattori M."/>
            <person name="Nakamoto N."/>
            <person name="Caballero S."/>
            <person name="Norman J."/>
            <person name="Olle B."/>
            <person name="Tanoue T."/>
            <person name="Arita M."/>
            <person name="Bucci V."/>
            <person name="Atarashi K."/>
            <person name="Xavier R."/>
            <person name="Honda K."/>
        </authorList>
    </citation>
    <scope>NUCLEOTIDE SEQUENCE [LARGE SCALE GENOMIC DNA]</scope>
    <source>
        <strain evidence="13">k04-0078-D8-1</strain>
    </source>
</reference>
<keyword evidence="3 8" id="KW-0690">Ribosome biogenesis</keyword>
<evidence type="ECO:0000256" key="2">
    <source>
        <dbReference type="ARBA" id="ARBA00020953"/>
    </source>
</evidence>
<sequence length="441" mass="49653">MSKPIVAIVGRPNVGKSTLFNALAGEKISIVKDTPGVTRDRIYADVNWLDKSFTLIDTGGIEPDSKDIILSQMREQAQIAIDTADVIIFITDVRQGLVDSDAKVADMLRRSGKPVVLVVNKVDNFDKFIMDTYEFYNLGIGEPVPISSTGKLGIGDMLEKVVEYFDEDAEDGDEEEIPKIAVVGKPNVGKSSLINKMIGESRVIVSDIAGTTRDAIDTRVEWKDREYIFIDTAGLRRKSKIKEELERYSIIRTVTAVERADVVVMMIDATEGVTEQDAKIAGIAHERGKGVIIAVNKWDAIEKNDKTIYKFTDKVREVLSYMPYAEIIFISAETGQRIPKLFETIDMVLENQTLRVQTGVLNEIMTEAVAMQQPPSDKGKRLKLFYITQVAVKPPTFVIFVNDKELMHFSYTRYLENKIRDTFGFKGTSLKFIIRERKEKE</sequence>
<dbReference type="InterPro" id="IPR032859">
    <property type="entry name" value="KH_dom-like"/>
</dbReference>
<dbReference type="InterPro" id="IPR031166">
    <property type="entry name" value="G_ENGA"/>
</dbReference>
<gene>
    <name evidence="8 12" type="primary">der</name>
    <name evidence="12" type="ORF">K040078D81_27140</name>
</gene>
<dbReference type="Pfam" id="PF14714">
    <property type="entry name" value="KH_dom-like"/>
    <property type="match status" value="1"/>
</dbReference>
<feature type="binding site" evidence="8">
    <location>
        <begin position="10"/>
        <end position="17"/>
    </location>
    <ligand>
        <name>GTP</name>
        <dbReference type="ChEBI" id="CHEBI:37565"/>
        <label>1</label>
    </ligand>
</feature>
<dbReference type="PIRSF" id="PIRSF006485">
    <property type="entry name" value="GTP-binding_EngA"/>
    <property type="match status" value="1"/>
</dbReference>
<dbReference type="Pfam" id="PF01926">
    <property type="entry name" value="MMR_HSR1"/>
    <property type="match status" value="2"/>
</dbReference>
<feature type="domain" description="EngA-type G" evidence="11">
    <location>
        <begin position="178"/>
        <end position="353"/>
    </location>
</feature>
<dbReference type="PANTHER" id="PTHR43834">
    <property type="entry name" value="GTPASE DER"/>
    <property type="match status" value="1"/>
</dbReference>
<feature type="binding site" evidence="8">
    <location>
        <begin position="184"/>
        <end position="191"/>
    </location>
    <ligand>
        <name>GTP</name>
        <dbReference type="ChEBI" id="CHEBI:37565"/>
        <label>2</label>
    </ligand>
</feature>
<proteinExistence type="inferred from homology"/>
<protein>
    <recommendedName>
        <fullName evidence="2 8">GTPase Der</fullName>
    </recommendedName>
    <alternativeName>
        <fullName evidence="7 8">GTP-binding protein EngA</fullName>
    </alternativeName>
</protein>
<dbReference type="InterPro" id="IPR003593">
    <property type="entry name" value="AAA+_ATPase"/>
</dbReference>
<feature type="binding site" evidence="8">
    <location>
        <begin position="231"/>
        <end position="235"/>
    </location>
    <ligand>
        <name>GTP</name>
        <dbReference type="ChEBI" id="CHEBI:37565"/>
        <label>2</label>
    </ligand>
</feature>
<evidence type="ECO:0000313" key="13">
    <source>
        <dbReference type="Proteomes" id="UP001600943"/>
    </source>
</evidence>
<dbReference type="EMBL" id="BAABYW010000001">
    <property type="protein sequence ID" value="GAA6408597.1"/>
    <property type="molecule type" value="Genomic_DNA"/>
</dbReference>
<dbReference type="InterPro" id="IPR005225">
    <property type="entry name" value="Small_GTP-bd"/>
</dbReference>
<evidence type="ECO:0000313" key="12">
    <source>
        <dbReference type="EMBL" id="GAA6408597.1"/>
    </source>
</evidence>
<dbReference type="RefSeq" id="WP_095172748.1">
    <property type="nucleotide sequence ID" value="NZ_BAABYW010000001.1"/>
</dbReference>
<evidence type="ECO:0000256" key="7">
    <source>
        <dbReference type="ARBA" id="ARBA00032345"/>
    </source>
</evidence>
<dbReference type="CDD" id="cd01895">
    <property type="entry name" value="EngA2"/>
    <property type="match status" value="1"/>
</dbReference>
<evidence type="ECO:0000256" key="9">
    <source>
        <dbReference type="PROSITE-ProRule" id="PRU01049"/>
    </source>
</evidence>
<dbReference type="SUPFAM" id="SSF52540">
    <property type="entry name" value="P-loop containing nucleoside triphosphate hydrolases"/>
    <property type="match status" value="2"/>
</dbReference>
<dbReference type="Gene3D" id="3.40.50.300">
    <property type="entry name" value="P-loop containing nucleotide triphosphate hydrolases"/>
    <property type="match status" value="2"/>
</dbReference>
<dbReference type="PANTHER" id="PTHR43834:SF6">
    <property type="entry name" value="GTPASE DER"/>
    <property type="match status" value="1"/>
</dbReference>
<accession>A0ABQ0BAW7</accession>
<dbReference type="InterPro" id="IPR027417">
    <property type="entry name" value="P-loop_NTPase"/>
</dbReference>
<evidence type="ECO:0000256" key="8">
    <source>
        <dbReference type="HAMAP-Rule" id="MF_00195"/>
    </source>
</evidence>
<evidence type="ECO:0000259" key="11">
    <source>
        <dbReference type="PROSITE" id="PS51712"/>
    </source>
</evidence>
<comment type="similarity">
    <text evidence="1 8 9 10">Belongs to the TRAFAC class TrmE-Era-EngA-EngB-Septin-like GTPase superfamily. EngA (Der) GTPase family.</text>
</comment>
<name>A0ABQ0BAW7_9FIRM</name>
<keyword evidence="5 8" id="KW-0547">Nucleotide-binding</keyword>
<keyword evidence="6 8" id="KW-0342">GTP-binding</keyword>
<dbReference type="InterPro" id="IPR006073">
    <property type="entry name" value="GTP-bd"/>
</dbReference>
<evidence type="ECO:0000256" key="10">
    <source>
        <dbReference type="RuleBase" id="RU004481"/>
    </source>
</evidence>